<keyword evidence="7" id="KW-1185">Reference proteome</keyword>
<sequence>MKNITFQSLLLRAFKSFGKHPAVTFLKTNETLTYDELSIRIHEAANYLHSLGVQRGTQVVVSIPNSIEYLVFSLGVIKCGATLVPIGEKLGTREVEFILKDTEPKAVLVGTANHVETIFQYVNESNGNNVKALGIPGFGHDYPKEFELYSRVQSQVAKMEEASPDDLAAIFYSGGTTGVPKGIMHSQRTLAETLVANTIENSIDDRDRVFLSTPLPHAAGLFFWRSVLAGAHVFLTDKFDPEVFFYTVQEKRITITYLVPTMLYRLIDLGKKEAFDIHSLRTVHYGAAPIDPKRLKEGFEMFGSILKQHYGQSECPNMITRLSKSDHDWAYHYHPQALKSAGKPCLFAEVRLVDDQGMDVERGEIIVKAPYRSLGYYNRPDLTQEAIRDGWVYTGDIGEMDEHGYLYIVDRKKDMIISGGMNIYSIEVENVVNQHPAVAMCACVGVPHADWGETVCVFAVLREGVLCTKEELIEFCKARTAKYMVPKAVHFKEWLPLTPIGKIDKKELKKVLLETQNV</sequence>
<dbReference type="FunFam" id="3.30.300.30:FF:000008">
    <property type="entry name" value="2,3-dihydroxybenzoate-AMP ligase"/>
    <property type="match status" value="1"/>
</dbReference>
<dbReference type="InterPro" id="IPR020845">
    <property type="entry name" value="AMP-binding_CS"/>
</dbReference>
<keyword evidence="2" id="KW-0436">Ligase</keyword>
<evidence type="ECO:0000256" key="2">
    <source>
        <dbReference type="ARBA" id="ARBA00022598"/>
    </source>
</evidence>
<protein>
    <submittedName>
        <fullName evidence="5">AMP-binding protein</fullName>
    </submittedName>
</protein>
<evidence type="ECO:0000259" key="3">
    <source>
        <dbReference type="Pfam" id="PF00501"/>
    </source>
</evidence>
<evidence type="ECO:0000313" key="6">
    <source>
        <dbReference type="EMBL" id="MCH6267966.1"/>
    </source>
</evidence>
<dbReference type="GO" id="GO:0031956">
    <property type="term" value="F:medium-chain fatty acid-CoA ligase activity"/>
    <property type="evidence" value="ECO:0007669"/>
    <property type="project" value="TreeGrafter"/>
</dbReference>
<dbReference type="RefSeq" id="WP_213144941.1">
    <property type="nucleotide sequence ID" value="NZ_JAGYPE020000046.1"/>
</dbReference>
<gene>
    <name evidence="6" type="ORF">KHB02_020785</name>
    <name evidence="5" type="ORF">KHB02_27290</name>
</gene>
<dbReference type="InterPro" id="IPR045851">
    <property type="entry name" value="AMP-bd_C_sf"/>
</dbReference>
<dbReference type="PANTHER" id="PTHR43201:SF5">
    <property type="entry name" value="MEDIUM-CHAIN ACYL-COA LIGASE ACSF2, MITOCHONDRIAL"/>
    <property type="match status" value="1"/>
</dbReference>
<comment type="similarity">
    <text evidence="1">Belongs to the ATP-dependent AMP-binding enzyme family.</text>
</comment>
<dbReference type="EMBL" id="JAGYPE020000046">
    <property type="protein sequence ID" value="MCH6267966.1"/>
    <property type="molecule type" value="Genomic_DNA"/>
</dbReference>
<dbReference type="EMBL" id="JAGYPE010000005">
    <property type="protein sequence ID" value="MBS4185091.1"/>
    <property type="molecule type" value="Genomic_DNA"/>
</dbReference>
<dbReference type="Proteomes" id="UP000677265">
    <property type="component" value="Unassembled WGS sequence"/>
</dbReference>
<accession>A0A942YB22</accession>
<organism evidence="5">
    <name type="scientific">Neobacillus citreus</name>
    <dbReference type="NCBI Taxonomy" id="2833578"/>
    <lineage>
        <taxon>Bacteria</taxon>
        <taxon>Bacillati</taxon>
        <taxon>Bacillota</taxon>
        <taxon>Bacilli</taxon>
        <taxon>Bacillales</taxon>
        <taxon>Bacillaceae</taxon>
        <taxon>Neobacillus</taxon>
    </lineage>
</organism>
<comment type="caution">
    <text evidence="5">The sequence shown here is derived from an EMBL/GenBank/DDBJ whole genome shotgun (WGS) entry which is preliminary data.</text>
</comment>
<dbReference type="PANTHER" id="PTHR43201">
    <property type="entry name" value="ACYL-COA SYNTHETASE"/>
    <property type="match status" value="1"/>
</dbReference>
<dbReference type="SUPFAM" id="SSF56801">
    <property type="entry name" value="Acetyl-CoA synthetase-like"/>
    <property type="match status" value="1"/>
</dbReference>
<evidence type="ECO:0000313" key="5">
    <source>
        <dbReference type="EMBL" id="MBS4185091.1"/>
    </source>
</evidence>
<feature type="domain" description="AMP-dependent synthetase/ligase" evidence="3">
    <location>
        <begin position="15"/>
        <end position="377"/>
    </location>
</feature>
<dbReference type="Gene3D" id="3.30.300.30">
    <property type="match status" value="1"/>
</dbReference>
<dbReference type="Gene3D" id="3.40.50.12780">
    <property type="entry name" value="N-terminal domain of ligase-like"/>
    <property type="match status" value="1"/>
</dbReference>
<dbReference type="InterPro" id="IPR025110">
    <property type="entry name" value="AMP-bd_C"/>
</dbReference>
<reference evidence="5" key="1">
    <citation type="submission" date="2021-05" db="EMBL/GenBank/DDBJ databases">
        <title>Novel Bacillus species.</title>
        <authorList>
            <person name="Liu G."/>
        </authorList>
    </citation>
    <scope>NUCLEOTIDE SEQUENCE</scope>
    <source>
        <strain evidence="5 7">FJAT-50051</strain>
    </source>
</reference>
<evidence type="ECO:0000256" key="1">
    <source>
        <dbReference type="ARBA" id="ARBA00006432"/>
    </source>
</evidence>
<dbReference type="AlphaFoldDB" id="A0A942YB22"/>
<dbReference type="InterPro" id="IPR000873">
    <property type="entry name" value="AMP-dep_synth/lig_dom"/>
</dbReference>
<dbReference type="GO" id="GO:0006631">
    <property type="term" value="P:fatty acid metabolic process"/>
    <property type="evidence" value="ECO:0007669"/>
    <property type="project" value="TreeGrafter"/>
</dbReference>
<evidence type="ECO:0000313" key="7">
    <source>
        <dbReference type="Proteomes" id="UP000677265"/>
    </source>
</evidence>
<dbReference type="Pfam" id="PF00501">
    <property type="entry name" value="AMP-binding"/>
    <property type="match status" value="1"/>
</dbReference>
<feature type="domain" description="AMP-binding enzyme C-terminal" evidence="4">
    <location>
        <begin position="427"/>
        <end position="502"/>
    </location>
</feature>
<evidence type="ECO:0000259" key="4">
    <source>
        <dbReference type="Pfam" id="PF13193"/>
    </source>
</evidence>
<dbReference type="Pfam" id="PF13193">
    <property type="entry name" value="AMP-binding_C"/>
    <property type="match status" value="1"/>
</dbReference>
<dbReference type="PROSITE" id="PS00455">
    <property type="entry name" value="AMP_BINDING"/>
    <property type="match status" value="1"/>
</dbReference>
<dbReference type="InterPro" id="IPR042099">
    <property type="entry name" value="ANL_N_sf"/>
</dbReference>
<proteinExistence type="inferred from homology"/>
<name>A0A942YB22_9BACI</name>